<dbReference type="InterPro" id="IPR004102">
    <property type="entry name" value="Poly(ADP-ribose)pol_reg_dom"/>
</dbReference>
<name>A0A1X7SNM2_AMPQE</name>
<dbReference type="STRING" id="400682.A0A1X7SNM2"/>
<dbReference type="GO" id="GO:0003950">
    <property type="term" value="F:NAD+ poly-ADP-ribosyltransferase activity"/>
    <property type="evidence" value="ECO:0007669"/>
    <property type="project" value="InterPro"/>
</dbReference>
<protein>
    <recommendedName>
        <fullName evidence="1">PARP alpha-helical domain-containing protein</fullName>
    </recommendedName>
</protein>
<dbReference type="OrthoDB" id="429950at2759"/>
<dbReference type="PROSITE" id="PS51060">
    <property type="entry name" value="PARP_ALPHA_HD"/>
    <property type="match status" value="1"/>
</dbReference>
<dbReference type="InterPro" id="IPR036616">
    <property type="entry name" value="Poly(ADP-ribose)pol_reg_dom_sf"/>
</dbReference>
<dbReference type="eggNOG" id="KOG1037">
    <property type="taxonomic scope" value="Eukaryota"/>
</dbReference>
<accession>A0A1X7SNM2</accession>
<dbReference type="InParanoid" id="A0A1X7SNM2"/>
<organism evidence="2">
    <name type="scientific">Amphimedon queenslandica</name>
    <name type="common">Sponge</name>
    <dbReference type="NCBI Taxonomy" id="400682"/>
    <lineage>
        <taxon>Eukaryota</taxon>
        <taxon>Metazoa</taxon>
        <taxon>Porifera</taxon>
        <taxon>Demospongiae</taxon>
        <taxon>Heteroscleromorpha</taxon>
        <taxon>Haplosclerida</taxon>
        <taxon>Niphatidae</taxon>
        <taxon>Amphimedon</taxon>
    </lineage>
</organism>
<proteinExistence type="predicted"/>
<dbReference type="SUPFAM" id="SSF47587">
    <property type="entry name" value="Domain of poly(ADP-ribose) polymerase"/>
    <property type="match status" value="1"/>
</dbReference>
<dbReference type="AlphaFoldDB" id="A0A1X7SNM2"/>
<dbReference type="Pfam" id="PF02877">
    <property type="entry name" value="PARP_reg"/>
    <property type="match status" value="1"/>
</dbReference>
<reference evidence="2" key="1">
    <citation type="submission" date="2017-05" db="UniProtKB">
        <authorList>
            <consortium name="EnsemblMetazoa"/>
        </authorList>
    </citation>
    <scope>IDENTIFICATION</scope>
</reference>
<dbReference type="Gene3D" id="1.20.142.10">
    <property type="entry name" value="Poly(ADP-ribose) polymerase, regulatory domain"/>
    <property type="match status" value="1"/>
</dbReference>
<feature type="domain" description="PARP alpha-helical" evidence="1">
    <location>
        <begin position="1"/>
        <end position="60"/>
    </location>
</feature>
<evidence type="ECO:0000313" key="2">
    <source>
        <dbReference type="EnsemblMetazoa" id="Aqu2.1.03685_001"/>
    </source>
</evidence>
<dbReference type="EnsemblMetazoa" id="Aqu2.1.03685_001">
    <property type="protein sequence ID" value="Aqu2.1.03685_001"/>
    <property type="gene ID" value="Aqu2.1.03685"/>
</dbReference>
<evidence type="ECO:0000259" key="1">
    <source>
        <dbReference type="PROSITE" id="PS51060"/>
    </source>
</evidence>
<sequence>KLTKAQIKSGYAALKKIEGLIQSGKTSGDPLFKACDEFYTRVPHDFGKLMLVYNHYYYQE</sequence>